<keyword evidence="1" id="KW-0472">Membrane</keyword>
<comment type="caution">
    <text evidence="2">The sequence shown here is derived from an EMBL/GenBank/DDBJ whole genome shotgun (WGS) entry which is preliminary data.</text>
</comment>
<dbReference type="EMBL" id="RXOF01000005">
    <property type="protein sequence ID" value="RTQ50225.1"/>
    <property type="molecule type" value="Genomic_DNA"/>
</dbReference>
<sequence>MRVRTIRFLVLAPLLMVALLGLYLGLFSRSSRVYGRMKQVEIGMTRQQATQLLSPPDTAYWWVEEADSVLVLHYDMGFGAPDALCVLVRRDTVTAVVYNQ</sequence>
<organism evidence="2 3">
    <name type="scientific">Hymenobacter gummosus</name>
    <dbReference type="NCBI Taxonomy" id="1776032"/>
    <lineage>
        <taxon>Bacteria</taxon>
        <taxon>Pseudomonadati</taxon>
        <taxon>Bacteroidota</taxon>
        <taxon>Cytophagia</taxon>
        <taxon>Cytophagales</taxon>
        <taxon>Hymenobacteraceae</taxon>
        <taxon>Hymenobacter</taxon>
    </lineage>
</organism>
<name>A0A3S0H5S4_9BACT</name>
<protein>
    <recommendedName>
        <fullName evidence="4">Outer membrane protein assembly factor BamE</fullName>
    </recommendedName>
</protein>
<accession>A0A3S0H5S4</accession>
<evidence type="ECO:0000256" key="1">
    <source>
        <dbReference type="SAM" id="Phobius"/>
    </source>
</evidence>
<evidence type="ECO:0000313" key="3">
    <source>
        <dbReference type="Proteomes" id="UP000282184"/>
    </source>
</evidence>
<proteinExistence type="predicted"/>
<dbReference type="Proteomes" id="UP000282184">
    <property type="component" value="Unassembled WGS sequence"/>
</dbReference>
<reference evidence="2 3" key="1">
    <citation type="submission" date="2018-12" db="EMBL/GenBank/DDBJ databases">
        <title>Hymenobacter gummosus sp. nov., isolated from a spring.</title>
        <authorList>
            <person name="Nie L."/>
        </authorList>
    </citation>
    <scope>NUCLEOTIDE SEQUENCE [LARGE SCALE GENOMIC DNA]</scope>
    <source>
        <strain evidence="2 3">KCTC 52166</strain>
    </source>
</reference>
<gene>
    <name evidence="2" type="ORF">EJV47_11380</name>
</gene>
<dbReference type="RefSeq" id="WP_126693275.1">
    <property type="nucleotide sequence ID" value="NZ_RXOF01000005.1"/>
</dbReference>
<keyword evidence="1" id="KW-1133">Transmembrane helix</keyword>
<dbReference type="AlphaFoldDB" id="A0A3S0H5S4"/>
<evidence type="ECO:0008006" key="4">
    <source>
        <dbReference type="Google" id="ProtNLM"/>
    </source>
</evidence>
<evidence type="ECO:0000313" key="2">
    <source>
        <dbReference type="EMBL" id="RTQ50225.1"/>
    </source>
</evidence>
<keyword evidence="1" id="KW-0812">Transmembrane</keyword>
<feature type="transmembrane region" description="Helical" evidence="1">
    <location>
        <begin position="6"/>
        <end position="27"/>
    </location>
</feature>
<keyword evidence="3" id="KW-1185">Reference proteome</keyword>